<gene>
    <name evidence="2" type="ORF">D7Z26_01450</name>
</gene>
<dbReference type="InterPro" id="IPR013766">
    <property type="entry name" value="Thioredoxin_domain"/>
</dbReference>
<name>A0A494Y9M5_9BACL</name>
<comment type="caution">
    <text evidence="2">The sequence shown here is derived from an EMBL/GenBank/DDBJ whole genome shotgun (WGS) entry which is preliminary data.</text>
</comment>
<feature type="domain" description="Thioredoxin" evidence="1">
    <location>
        <begin position="7"/>
        <end position="148"/>
    </location>
</feature>
<dbReference type="Gene3D" id="3.40.30.10">
    <property type="entry name" value="Glutaredoxin"/>
    <property type="match status" value="1"/>
</dbReference>
<dbReference type="AlphaFoldDB" id="A0A494Y9M5"/>
<sequence>MTSVGMMNKGEAAPSFSLSDLNGKQIRLADFKGKKVYLKYWASWCSICLAGLEDLNTLAGQENGFQVVTIVTPKYKGEKSAKDFSEWFTKQPYHNITVLLDEDGVWAKKFGLRGYPSSYYIGSDGILVKSSPGHAFNDMITKTFKEIR</sequence>
<dbReference type="SUPFAM" id="SSF52833">
    <property type="entry name" value="Thioredoxin-like"/>
    <property type="match status" value="1"/>
</dbReference>
<dbReference type="CDD" id="cd02966">
    <property type="entry name" value="TlpA_like_family"/>
    <property type="match status" value="1"/>
</dbReference>
<keyword evidence="3" id="KW-1185">Reference proteome</keyword>
<evidence type="ECO:0000313" key="3">
    <source>
        <dbReference type="Proteomes" id="UP000282076"/>
    </source>
</evidence>
<dbReference type="EMBL" id="RBZM01000001">
    <property type="protein sequence ID" value="RKP58338.1"/>
    <property type="molecule type" value="Genomic_DNA"/>
</dbReference>
<dbReference type="Proteomes" id="UP000282076">
    <property type="component" value="Unassembled WGS sequence"/>
</dbReference>
<dbReference type="InterPro" id="IPR013740">
    <property type="entry name" value="Redoxin"/>
</dbReference>
<evidence type="ECO:0000259" key="1">
    <source>
        <dbReference type="PROSITE" id="PS51352"/>
    </source>
</evidence>
<dbReference type="InterPro" id="IPR036249">
    <property type="entry name" value="Thioredoxin-like_sf"/>
</dbReference>
<dbReference type="InterPro" id="IPR050553">
    <property type="entry name" value="Thioredoxin_ResA/DsbE_sf"/>
</dbReference>
<dbReference type="GO" id="GO:0016491">
    <property type="term" value="F:oxidoreductase activity"/>
    <property type="evidence" value="ECO:0007669"/>
    <property type="project" value="InterPro"/>
</dbReference>
<reference evidence="2 3" key="1">
    <citation type="submission" date="2018-10" db="EMBL/GenBank/DDBJ databases">
        <title>Cohnella sp. M2MS4P-1, whole genome shotgun sequence.</title>
        <authorList>
            <person name="Tuo L."/>
        </authorList>
    </citation>
    <scope>NUCLEOTIDE SEQUENCE [LARGE SCALE GENOMIC DNA]</scope>
    <source>
        <strain evidence="2 3">M2MS4P-1</strain>
    </source>
</reference>
<dbReference type="OrthoDB" id="25753at2"/>
<dbReference type="Pfam" id="PF08534">
    <property type="entry name" value="Redoxin"/>
    <property type="match status" value="1"/>
</dbReference>
<organism evidence="2 3">
    <name type="scientific">Cohnella endophytica</name>
    <dbReference type="NCBI Taxonomy" id="2419778"/>
    <lineage>
        <taxon>Bacteria</taxon>
        <taxon>Bacillati</taxon>
        <taxon>Bacillota</taxon>
        <taxon>Bacilli</taxon>
        <taxon>Bacillales</taxon>
        <taxon>Paenibacillaceae</taxon>
        <taxon>Cohnella</taxon>
    </lineage>
</organism>
<evidence type="ECO:0000313" key="2">
    <source>
        <dbReference type="EMBL" id="RKP58338.1"/>
    </source>
</evidence>
<dbReference type="PROSITE" id="PS51352">
    <property type="entry name" value="THIOREDOXIN_2"/>
    <property type="match status" value="1"/>
</dbReference>
<dbReference type="PANTHER" id="PTHR42852:SF16">
    <property type="entry name" value="THIOL:DISULFIDE INTERCHANGE PROTEIN TLPA"/>
    <property type="match status" value="1"/>
</dbReference>
<dbReference type="PANTHER" id="PTHR42852">
    <property type="entry name" value="THIOL:DISULFIDE INTERCHANGE PROTEIN DSBE"/>
    <property type="match status" value="1"/>
</dbReference>
<accession>A0A494Y9M5</accession>
<proteinExistence type="predicted"/>
<protein>
    <submittedName>
        <fullName evidence="2">TlpA family protein disulfide reductase</fullName>
    </submittedName>
</protein>